<evidence type="ECO:0000313" key="3">
    <source>
        <dbReference type="Proteomes" id="UP000187486"/>
    </source>
</evidence>
<protein>
    <submittedName>
        <fullName evidence="2">Uncharacterized protein</fullName>
    </submittedName>
</protein>
<name>A0A1R0KGT7_9PSEU</name>
<evidence type="ECO:0000313" key="2">
    <source>
        <dbReference type="EMBL" id="OLZ44880.1"/>
    </source>
</evidence>
<organism evidence="2 3">
    <name type="scientific">Amycolatopsis coloradensis</name>
    <dbReference type="NCBI Taxonomy" id="76021"/>
    <lineage>
        <taxon>Bacteria</taxon>
        <taxon>Bacillati</taxon>
        <taxon>Actinomycetota</taxon>
        <taxon>Actinomycetes</taxon>
        <taxon>Pseudonocardiales</taxon>
        <taxon>Pseudonocardiaceae</taxon>
        <taxon>Amycolatopsis</taxon>
    </lineage>
</organism>
<feature type="region of interest" description="Disordered" evidence="1">
    <location>
        <begin position="91"/>
        <end position="111"/>
    </location>
</feature>
<sequence>MTGDVHAASRVPSWPELSGLLAAAYRVAVAGTIRVTSPGAEPRTIKLWHRSVDERRFADADGEPLYISDERAHWIFDQPGEPPSYEVVPVGGPSLRHITRSPRSATTSSVA</sequence>
<dbReference type="RefSeq" id="WP_076166760.1">
    <property type="nucleotide sequence ID" value="NZ_JBEZVB010000075.1"/>
</dbReference>
<dbReference type="EMBL" id="MQUQ01000021">
    <property type="protein sequence ID" value="OLZ44880.1"/>
    <property type="molecule type" value="Genomic_DNA"/>
</dbReference>
<dbReference type="AlphaFoldDB" id="A0A1R0KGT7"/>
<gene>
    <name evidence="2" type="ORF">BS329_34495</name>
</gene>
<dbReference type="STRING" id="76021.BS329_34495"/>
<reference evidence="2 3" key="1">
    <citation type="submission" date="2016-01" db="EMBL/GenBank/DDBJ databases">
        <title>Amycolatopsis coloradensis genome sequencing and assembly.</title>
        <authorList>
            <person name="Mayilraj S."/>
        </authorList>
    </citation>
    <scope>NUCLEOTIDE SEQUENCE [LARGE SCALE GENOMIC DNA]</scope>
    <source>
        <strain evidence="2 3">DSM 44225</strain>
    </source>
</reference>
<accession>A0A1R0KGT7</accession>
<proteinExistence type="predicted"/>
<evidence type="ECO:0000256" key="1">
    <source>
        <dbReference type="SAM" id="MobiDB-lite"/>
    </source>
</evidence>
<comment type="caution">
    <text evidence="2">The sequence shown here is derived from an EMBL/GenBank/DDBJ whole genome shotgun (WGS) entry which is preliminary data.</text>
</comment>
<feature type="compositionally biased region" description="Polar residues" evidence="1">
    <location>
        <begin position="101"/>
        <end position="111"/>
    </location>
</feature>
<keyword evidence="3" id="KW-1185">Reference proteome</keyword>
<dbReference type="Proteomes" id="UP000187486">
    <property type="component" value="Unassembled WGS sequence"/>
</dbReference>